<dbReference type="InterPro" id="IPR037067">
    <property type="entry name" value="Coatomer_gsu_app_sf"/>
</dbReference>
<comment type="caution">
    <text evidence="15">The sequence shown here is derived from an EMBL/GenBank/DDBJ whole genome shotgun (WGS) entry which is preliminary data.</text>
</comment>
<evidence type="ECO:0000313" key="15">
    <source>
        <dbReference type="EMBL" id="KII74725.1"/>
    </source>
</evidence>
<dbReference type="GO" id="GO:0009306">
    <property type="term" value="P:protein secretion"/>
    <property type="evidence" value="ECO:0007669"/>
    <property type="project" value="TreeGrafter"/>
</dbReference>
<dbReference type="Proteomes" id="UP000031668">
    <property type="component" value="Unassembled WGS sequence"/>
</dbReference>
<proteinExistence type="inferred from homology"/>
<dbReference type="SUPFAM" id="SSF48371">
    <property type="entry name" value="ARM repeat"/>
    <property type="match status" value="1"/>
</dbReference>
<keyword evidence="7 11" id="KW-0653">Protein transport</keyword>
<comment type="subcellular location">
    <subcellularLocation>
        <location evidence="11">Cytoplasm</location>
    </subcellularLocation>
    <subcellularLocation>
        <location evidence="1 11">Golgi apparatus membrane</location>
        <topology evidence="1 11">Peripheral membrane protein</topology>
        <orientation evidence="1 11">Cytoplasmic side</orientation>
    </subcellularLocation>
    <subcellularLocation>
        <location evidence="11">Cytoplasmic vesicle</location>
        <location evidence="11">COPI-coated vesicle membrane</location>
        <topology evidence="11">Peripheral membrane protein</topology>
        <orientation evidence="11">Cytoplasmic side</orientation>
    </subcellularLocation>
</comment>
<comment type="function">
    <text evidence="11">The coatomer is a cytosolic protein complex that binds to dilysine motifs and reversibly associates with Golgi non-clathrin-coated vesicles, which further mediate biosynthetic protein transport from the ER, via the Golgi up to the trans Golgi network. Coatomer complex is required for budding from Golgi membranes, and is essential for the retrograde Golgi-to-ER transport of dilysine-tagged proteins.</text>
</comment>
<gene>
    <name evidence="15" type="ORF">RF11_14354</name>
</gene>
<dbReference type="InterPro" id="IPR011989">
    <property type="entry name" value="ARM-like"/>
</dbReference>
<dbReference type="GO" id="GO:0005198">
    <property type="term" value="F:structural molecule activity"/>
    <property type="evidence" value="ECO:0007669"/>
    <property type="project" value="InterPro"/>
</dbReference>
<dbReference type="OrthoDB" id="1074925at2759"/>
<reference evidence="15 16" key="1">
    <citation type="journal article" date="2014" name="Genome Biol. Evol.">
        <title>The genome of the myxosporean Thelohanellus kitauei shows adaptations to nutrient acquisition within its fish host.</title>
        <authorList>
            <person name="Yang Y."/>
            <person name="Xiong J."/>
            <person name="Zhou Z."/>
            <person name="Huo F."/>
            <person name="Miao W."/>
            <person name="Ran C."/>
            <person name="Liu Y."/>
            <person name="Zhang J."/>
            <person name="Feng J."/>
            <person name="Wang M."/>
            <person name="Wang M."/>
            <person name="Wang L."/>
            <person name="Yao B."/>
        </authorList>
    </citation>
    <scope>NUCLEOTIDE SEQUENCE [LARGE SCALE GENOMIC DNA]</scope>
    <source>
        <strain evidence="15">Wuqing</strain>
    </source>
</reference>
<dbReference type="PANTHER" id="PTHR10261">
    <property type="entry name" value="COATOMER SUBUNIT GAMMA"/>
    <property type="match status" value="1"/>
</dbReference>
<evidence type="ECO:0000256" key="8">
    <source>
        <dbReference type="ARBA" id="ARBA00023034"/>
    </source>
</evidence>
<evidence type="ECO:0000256" key="6">
    <source>
        <dbReference type="ARBA" id="ARBA00022892"/>
    </source>
</evidence>
<feature type="domain" description="Coatomer gamma subunit appendage Ig-like subdomain" evidence="13">
    <location>
        <begin position="534"/>
        <end position="658"/>
    </location>
</feature>
<dbReference type="SUPFAM" id="SSF49348">
    <property type="entry name" value="Clathrin adaptor appendage domain"/>
    <property type="match status" value="1"/>
</dbReference>
<feature type="domain" description="Clathrin/coatomer adaptor adaptin-like N-terminal" evidence="12">
    <location>
        <begin position="4"/>
        <end position="446"/>
    </location>
</feature>
<keyword evidence="4 11" id="KW-0963">Cytoplasm</keyword>
<dbReference type="InterPro" id="IPR002553">
    <property type="entry name" value="Clathrin/coatomer_adapt-like_N"/>
</dbReference>
<accession>A0A0C2NEG0</accession>
<dbReference type="PIRSF" id="PIRSF037093">
    <property type="entry name" value="Coatomer_gamma_subunit"/>
    <property type="match status" value="1"/>
</dbReference>
<evidence type="ECO:0000256" key="5">
    <source>
        <dbReference type="ARBA" id="ARBA00022737"/>
    </source>
</evidence>
<keyword evidence="5" id="KW-0677">Repeat</keyword>
<evidence type="ECO:0000259" key="12">
    <source>
        <dbReference type="Pfam" id="PF01602"/>
    </source>
</evidence>
<keyword evidence="9 11" id="KW-0472">Membrane</keyword>
<dbReference type="GO" id="GO:0000139">
    <property type="term" value="C:Golgi membrane"/>
    <property type="evidence" value="ECO:0007669"/>
    <property type="project" value="UniProtKB-SubCell"/>
</dbReference>
<dbReference type="InterPro" id="IPR016024">
    <property type="entry name" value="ARM-type_fold"/>
</dbReference>
<dbReference type="InterPro" id="IPR017106">
    <property type="entry name" value="Coatomer_gsu"/>
</dbReference>
<dbReference type="Gene3D" id="3.30.310.10">
    <property type="entry name" value="TATA-Binding Protein"/>
    <property type="match status" value="1"/>
</dbReference>
<dbReference type="InterPro" id="IPR012295">
    <property type="entry name" value="TBP_dom_sf"/>
</dbReference>
<evidence type="ECO:0000256" key="4">
    <source>
        <dbReference type="ARBA" id="ARBA00022490"/>
    </source>
</evidence>
<evidence type="ECO:0000256" key="7">
    <source>
        <dbReference type="ARBA" id="ARBA00022927"/>
    </source>
</evidence>
<keyword evidence="6 11" id="KW-0931">ER-Golgi transport</keyword>
<dbReference type="Pfam" id="PF08752">
    <property type="entry name" value="COP-gamma_platf"/>
    <property type="match status" value="1"/>
</dbReference>
<dbReference type="InterPro" id="IPR009028">
    <property type="entry name" value="Coatomer/calthrin_app_sub_C"/>
</dbReference>
<protein>
    <recommendedName>
        <fullName evidence="11">Coatomer subunit gamma</fullName>
    </recommendedName>
</protein>
<dbReference type="Gene3D" id="2.60.40.1480">
    <property type="entry name" value="Coatomer, gamma subunit, appendage domain"/>
    <property type="match status" value="1"/>
</dbReference>
<feature type="domain" description="Coatomer subunit gamma C-terminal" evidence="14">
    <location>
        <begin position="662"/>
        <end position="774"/>
    </location>
</feature>
<keyword evidence="3 11" id="KW-0813">Transport</keyword>
<comment type="subunit">
    <text evidence="11">Oligomeric complex.</text>
</comment>
<keyword evidence="8 11" id="KW-0333">Golgi apparatus</keyword>
<keyword evidence="10 11" id="KW-0968">Cytoplasmic vesicle</keyword>
<dbReference type="AlphaFoldDB" id="A0A0C2NEG0"/>
<dbReference type="InterPro" id="IPR013040">
    <property type="entry name" value="Coatomer_gsu_app_Ig-like_dom"/>
</dbReference>
<comment type="similarity">
    <text evidence="2 11">Belongs to the COPG family.</text>
</comment>
<dbReference type="GO" id="GO:0006886">
    <property type="term" value="P:intracellular protein transport"/>
    <property type="evidence" value="ECO:0007669"/>
    <property type="project" value="InterPro"/>
</dbReference>
<evidence type="ECO:0000256" key="9">
    <source>
        <dbReference type="ARBA" id="ARBA00023136"/>
    </source>
</evidence>
<dbReference type="OMA" id="DFIEDCE"/>
<organism evidence="15 16">
    <name type="scientific">Thelohanellus kitauei</name>
    <name type="common">Myxosporean</name>
    <dbReference type="NCBI Taxonomy" id="669202"/>
    <lineage>
        <taxon>Eukaryota</taxon>
        <taxon>Metazoa</taxon>
        <taxon>Cnidaria</taxon>
        <taxon>Myxozoa</taxon>
        <taxon>Myxosporea</taxon>
        <taxon>Bivalvulida</taxon>
        <taxon>Platysporina</taxon>
        <taxon>Myxobolidae</taxon>
        <taxon>Thelohanellus</taxon>
    </lineage>
</organism>
<dbReference type="InterPro" id="IPR032154">
    <property type="entry name" value="Coatomer_g_Cpla"/>
</dbReference>
<dbReference type="Gene3D" id="1.25.10.10">
    <property type="entry name" value="Leucine-rich Repeat Variant"/>
    <property type="match status" value="1"/>
</dbReference>
<evidence type="ECO:0000256" key="10">
    <source>
        <dbReference type="ARBA" id="ARBA00023329"/>
    </source>
</evidence>
<evidence type="ECO:0000313" key="16">
    <source>
        <dbReference type="Proteomes" id="UP000031668"/>
    </source>
</evidence>
<dbReference type="PANTHER" id="PTHR10261:SF0">
    <property type="entry name" value="COATOMER SUBUNIT GAMMA-2"/>
    <property type="match status" value="1"/>
</dbReference>
<evidence type="ECO:0000256" key="3">
    <source>
        <dbReference type="ARBA" id="ARBA00022448"/>
    </source>
</evidence>
<dbReference type="GO" id="GO:0005783">
    <property type="term" value="C:endoplasmic reticulum"/>
    <property type="evidence" value="ECO:0007669"/>
    <property type="project" value="TreeGrafter"/>
</dbReference>
<evidence type="ECO:0000256" key="1">
    <source>
        <dbReference type="ARBA" id="ARBA00004255"/>
    </source>
</evidence>
<dbReference type="Pfam" id="PF16381">
    <property type="entry name" value="Coatomer_g_Cpla"/>
    <property type="match status" value="1"/>
</dbReference>
<dbReference type="SUPFAM" id="SSF55711">
    <property type="entry name" value="Subdomain of clathrin and coatomer appendage domain"/>
    <property type="match status" value="1"/>
</dbReference>
<dbReference type="GO" id="GO:0006888">
    <property type="term" value="P:endoplasmic reticulum to Golgi vesicle-mediated transport"/>
    <property type="evidence" value="ECO:0007669"/>
    <property type="project" value="TreeGrafter"/>
</dbReference>
<name>A0A0C2NEG0_THEKT</name>
<dbReference type="Pfam" id="PF01602">
    <property type="entry name" value="Adaptin_N"/>
    <property type="match status" value="1"/>
</dbReference>
<dbReference type="GO" id="GO:0006891">
    <property type="term" value="P:intra-Golgi vesicle-mediated transport"/>
    <property type="evidence" value="ECO:0007669"/>
    <property type="project" value="TreeGrafter"/>
</dbReference>
<dbReference type="GO" id="GO:0030126">
    <property type="term" value="C:COPI vesicle coat"/>
    <property type="evidence" value="ECO:0007669"/>
    <property type="project" value="InterPro"/>
</dbReference>
<keyword evidence="16" id="KW-1185">Reference proteome</keyword>
<dbReference type="GO" id="GO:0005793">
    <property type="term" value="C:endoplasmic reticulum-Golgi intermediate compartment"/>
    <property type="evidence" value="ECO:0007669"/>
    <property type="project" value="TreeGrafter"/>
</dbReference>
<dbReference type="InterPro" id="IPR013041">
    <property type="entry name" value="Clathrin_app_Ig-like_sf"/>
</dbReference>
<evidence type="ECO:0000259" key="14">
    <source>
        <dbReference type="Pfam" id="PF16381"/>
    </source>
</evidence>
<evidence type="ECO:0000256" key="11">
    <source>
        <dbReference type="PIRNR" id="PIRNR037093"/>
    </source>
</evidence>
<evidence type="ECO:0000256" key="2">
    <source>
        <dbReference type="ARBA" id="ARBA00010720"/>
    </source>
</evidence>
<evidence type="ECO:0000259" key="13">
    <source>
        <dbReference type="Pfam" id="PF08752"/>
    </source>
</evidence>
<dbReference type="EMBL" id="JWZT01000295">
    <property type="protein sequence ID" value="KII74725.1"/>
    <property type="molecule type" value="Genomic_DNA"/>
</dbReference>
<sequence>MSRDIIIATSSLMKDMIGGDQFIRASALRALCAITDATMLPGIERHIRQSIVDRNSGVSSAALVSSIRFISQNPEVVRSWSNEVAELCKNDDSITQYHALGLMYFLKQNDKFGLQNFFSKFFKVWKIPLSTVLCIRIAASTINENSDPNYTSKVVEFLGTCLHNRNEMVLYEACRALISLPSIPPQTVGVVVTVMRNLMAGPSSVNRYAAVSGLCHMSNKYPTHVSACSLDLETLTGDSDKGLATYALTALLKIGAESNVDRVIKLITSFILEVTETYRLIIIKELRNLMLKYPQKSQSFLNLISSLLKDEGGLEYKRTLVGLVITIIREAPVVKGDASLREEGLLLLCELIEDCDHPSLMSSVFQVLAQEGPSSKNPSQFIRFIYNRIVLESADIRAAAIACLAQFAIRVPALRRSILQIIERCFKDDDDEVRDRACFYHSLINTCSDLSFLITFPHVEPETWLKAIHKYLSESDGSVPFSTSDVKVVKEEISQPEAEKMISIEPEITSPVLPATHDDLLDLLPPSSELRFSHMTKPQQLSEAEEEFGIKCFFHIFDKAIIVEFLITNTLSGHQMRNVSVQISVPREFKVLNHKGCELIGPSDTGKCYIVLELPEDPSYITETFSSQLIFSLFKLDTSSQWVPIVSNDQLPLDKIELNLEDHFKPVSVDFEREWEKIPSECEVEETCALEKYTSIKDAAEVVIKLLGLSVCDNSDEIVEKSTVHKILLSGVYRTGVLALVLLSLKRNQQHGILMKVRVRCEDQDVIDNILSVIS</sequence>